<dbReference type="AlphaFoldDB" id="A0A6A6V7V2"/>
<feature type="compositionally biased region" description="Low complexity" evidence="1">
    <location>
        <begin position="13"/>
        <end position="22"/>
    </location>
</feature>
<name>A0A6A6V7V2_9PLEO</name>
<dbReference type="OrthoDB" id="5207784at2759"/>
<keyword evidence="3" id="KW-1185">Reference proteome</keyword>
<evidence type="ECO:0000313" key="3">
    <source>
        <dbReference type="Proteomes" id="UP000799440"/>
    </source>
</evidence>
<organism evidence="2 3">
    <name type="scientific">Sporormia fimetaria CBS 119925</name>
    <dbReference type="NCBI Taxonomy" id="1340428"/>
    <lineage>
        <taxon>Eukaryota</taxon>
        <taxon>Fungi</taxon>
        <taxon>Dikarya</taxon>
        <taxon>Ascomycota</taxon>
        <taxon>Pezizomycotina</taxon>
        <taxon>Dothideomycetes</taxon>
        <taxon>Pleosporomycetidae</taxon>
        <taxon>Pleosporales</taxon>
        <taxon>Sporormiaceae</taxon>
        <taxon>Sporormia</taxon>
    </lineage>
</organism>
<evidence type="ECO:0000256" key="1">
    <source>
        <dbReference type="SAM" id="MobiDB-lite"/>
    </source>
</evidence>
<gene>
    <name evidence="2" type="ORF">M011DRAFT_468301</name>
</gene>
<dbReference type="EMBL" id="MU006576">
    <property type="protein sequence ID" value="KAF2746595.1"/>
    <property type="molecule type" value="Genomic_DNA"/>
</dbReference>
<sequence>MSSNADNPPAYNEPPNTTLEPTTFLLSETNILTETPNPTPLYTLSRAVARLTKATKEVEFSRIEHTVTSPSDEPQDKPRARHIYNLKYMVEVPGGLGAKVNGSTSPVLFLHSMSRRNLYSHVGIRRSRLHPYKKEMQVLPIELSEGENWGLPKFKKDAKPIFTIRTGDEGAEWMDGNGRVVAVEERSEEKEYRFVMMVELERGIVDVLVALWCARVWQGADEGREKVGEGIDEG</sequence>
<reference evidence="2" key="1">
    <citation type="journal article" date="2020" name="Stud. Mycol.">
        <title>101 Dothideomycetes genomes: a test case for predicting lifestyles and emergence of pathogens.</title>
        <authorList>
            <person name="Haridas S."/>
            <person name="Albert R."/>
            <person name="Binder M."/>
            <person name="Bloem J."/>
            <person name="Labutti K."/>
            <person name="Salamov A."/>
            <person name="Andreopoulos B."/>
            <person name="Baker S."/>
            <person name="Barry K."/>
            <person name="Bills G."/>
            <person name="Bluhm B."/>
            <person name="Cannon C."/>
            <person name="Castanera R."/>
            <person name="Culley D."/>
            <person name="Daum C."/>
            <person name="Ezra D."/>
            <person name="Gonzalez J."/>
            <person name="Henrissat B."/>
            <person name="Kuo A."/>
            <person name="Liang C."/>
            <person name="Lipzen A."/>
            <person name="Lutzoni F."/>
            <person name="Magnuson J."/>
            <person name="Mondo S."/>
            <person name="Nolan M."/>
            <person name="Ohm R."/>
            <person name="Pangilinan J."/>
            <person name="Park H.-J."/>
            <person name="Ramirez L."/>
            <person name="Alfaro M."/>
            <person name="Sun H."/>
            <person name="Tritt A."/>
            <person name="Yoshinaga Y."/>
            <person name="Zwiers L.-H."/>
            <person name="Turgeon B."/>
            <person name="Goodwin S."/>
            <person name="Spatafora J."/>
            <person name="Crous P."/>
            <person name="Grigoriev I."/>
        </authorList>
    </citation>
    <scope>NUCLEOTIDE SEQUENCE</scope>
    <source>
        <strain evidence="2">CBS 119925</strain>
    </source>
</reference>
<proteinExistence type="predicted"/>
<evidence type="ECO:0000313" key="2">
    <source>
        <dbReference type="EMBL" id="KAF2746595.1"/>
    </source>
</evidence>
<accession>A0A6A6V7V2</accession>
<dbReference type="Proteomes" id="UP000799440">
    <property type="component" value="Unassembled WGS sequence"/>
</dbReference>
<feature type="region of interest" description="Disordered" evidence="1">
    <location>
        <begin position="1"/>
        <end position="22"/>
    </location>
</feature>
<protein>
    <submittedName>
        <fullName evidence="2">Uncharacterized protein</fullName>
    </submittedName>
</protein>